<feature type="signal peptide" evidence="1">
    <location>
        <begin position="1"/>
        <end position="21"/>
    </location>
</feature>
<keyword evidence="2" id="KW-0547">Nucleotide-binding</keyword>
<comment type="caution">
    <text evidence="2">The sequence shown here is derived from an EMBL/GenBank/DDBJ whole genome shotgun (WGS) entry which is preliminary data.</text>
</comment>
<keyword evidence="2" id="KW-0067">ATP-binding</keyword>
<evidence type="ECO:0000313" key="2">
    <source>
        <dbReference type="EMBL" id="TFJ98172.1"/>
    </source>
</evidence>
<protein>
    <submittedName>
        <fullName evidence="2">Chromodomain-helicase-DNA-binding protein 8</fullName>
    </submittedName>
</protein>
<feature type="chain" id="PRO_5020033808" evidence="1">
    <location>
        <begin position="22"/>
        <end position="115"/>
    </location>
</feature>
<accession>A0A4D9DTG7</accession>
<name>A0A4D9DTG7_9SAUR</name>
<reference evidence="2 3" key="1">
    <citation type="submission" date="2019-04" db="EMBL/GenBank/DDBJ databases">
        <title>Draft genome of the big-headed turtle Platysternon megacephalum.</title>
        <authorList>
            <person name="Gong S."/>
        </authorList>
    </citation>
    <scope>NUCLEOTIDE SEQUENCE [LARGE SCALE GENOMIC DNA]</scope>
    <source>
        <strain evidence="2">DO16091913</strain>
        <tissue evidence="2">Muscle</tissue>
    </source>
</reference>
<gene>
    <name evidence="2" type="ORF">DR999_PMT19935</name>
</gene>
<organism evidence="2 3">
    <name type="scientific">Platysternon megacephalum</name>
    <name type="common">big-headed turtle</name>
    <dbReference type="NCBI Taxonomy" id="55544"/>
    <lineage>
        <taxon>Eukaryota</taxon>
        <taxon>Metazoa</taxon>
        <taxon>Chordata</taxon>
        <taxon>Craniata</taxon>
        <taxon>Vertebrata</taxon>
        <taxon>Euteleostomi</taxon>
        <taxon>Archelosauria</taxon>
        <taxon>Testudinata</taxon>
        <taxon>Testudines</taxon>
        <taxon>Cryptodira</taxon>
        <taxon>Durocryptodira</taxon>
        <taxon>Testudinoidea</taxon>
        <taxon>Platysternidae</taxon>
        <taxon>Platysternon</taxon>
    </lineage>
</organism>
<dbReference type="GO" id="GO:0004386">
    <property type="term" value="F:helicase activity"/>
    <property type="evidence" value="ECO:0007669"/>
    <property type="project" value="UniProtKB-KW"/>
</dbReference>
<evidence type="ECO:0000313" key="3">
    <source>
        <dbReference type="Proteomes" id="UP000297703"/>
    </source>
</evidence>
<dbReference type="EMBL" id="QXTE01000420">
    <property type="protein sequence ID" value="TFJ98172.1"/>
    <property type="molecule type" value="Genomic_DNA"/>
</dbReference>
<proteinExistence type="predicted"/>
<dbReference type="AlphaFoldDB" id="A0A4D9DTG7"/>
<evidence type="ECO:0000256" key="1">
    <source>
        <dbReference type="SAM" id="SignalP"/>
    </source>
</evidence>
<keyword evidence="2" id="KW-0238">DNA-binding</keyword>
<dbReference type="Proteomes" id="UP000297703">
    <property type="component" value="Unassembled WGS sequence"/>
</dbReference>
<reference evidence="2 3" key="2">
    <citation type="submission" date="2019-04" db="EMBL/GenBank/DDBJ databases">
        <title>The genome sequence of big-headed turtle.</title>
        <authorList>
            <person name="Gong S."/>
        </authorList>
    </citation>
    <scope>NUCLEOTIDE SEQUENCE [LARGE SCALE GENOMIC DNA]</scope>
    <source>
        <strain evidence="2">DO16091913</strain>
        <tissue evidence="2">Muscle</tissue>
    </source>
</reference>
<keyword evidence="3" id="KW-1185">Reference proteome</keyword>
<sequence length="115" mass="11683">MPLPRLVGLCLWLHAVGLARGHFLPPLSPQPPMLASPGKGLVLTLPLGGGTLLGGFGIPSFPTMEQLRSPHVSVQLRGPGGAGLAVTPSAACSLAPPLPTPGRGLQNQLGKTSLF</sequence>
<dbReference type="GO" id="GO:0003677">
    <property type="term" value="F:DNA binding"/>
    <property type="evidence" value="ECO:0007669"/>
    <property type="project" value="UniProtKB-KW"/>
</dbReference>
<keyword evidence="1" id="KW-0732">Signal</keyword>
<keyword evidence="2" id="KW-0347">Helicase</keyword>
<keyword evidence="2" id="KW-0378">Hydrolase</keyword>